<evidence type="ECO:0000259" key="4">
    <source>
        <dbReference type="PROSITE" id="PS50043"/>
    </source>
</evidence>
<dbReference type="InterPro" id="IPR036388">
    <property type="entry name" value="WH-like_DNA-bd_sf"/>
</dbReference>
<evidence type="ECO:0000256" key="2">
    <source>
        <dbReference type="ARBA" id="ARBA00023125"/>
    </source>
</evidence>
<dbReference type="InterPro" id="IPR016032">
    <property type="entry name" value="Sig_transdc_resp-reg_C-effctor"/>
</dbReference>
<dbReference type="Gene3D" id="1.10.10.10">
    <property type="entry name" value="Winged helix-like DNA-binding domain superfamily/Winged helix DNA-binding domain"/>
    <property type="match status" value="1"/>
</dbReference>
<dbReference type="AlphaFoldDB" id="A0A1E5XS19"/>
<dbReference type="Pfam" id="PF00196">
    <property type="entry name" value="GerE"/>
    <property type="match status" value="1"/>
</dbReference>
<dbReference type="EMBL" id="LAJE02000160">
    <property type="protein sequence ID" value="OEO31373.1"/>
    <property type="molecule type" value="Genomic_DNA"/>
</dbReference>
<dbReference type="InterPro" id="IPR000792">
    <property type="entry name" value="Tscrpt_reg_LuxR_C"/>
</dbReference>
<comment type="caution">
    <text evidence="5">The sequence shown here is derived from an EMBL/GenBank/DDBJ whole genome shotgun (WGS) entry which is preliminary data.</text>
</comment>
<accession>A0A1E5XS19</accession>
<dbReference type="GO" id="GO:0006355">
    <property type="term" value="P:regulation of DNA-templated transcription"/>
    <property type="evidence" value="ECO:0007669"/>
    <property type="project" value="InterPro"/>
</dbReference>
<dbReference type="CDD" id="cd06170">
    <property type="entry name" value="LuxR_C_like"/>
    <property type="match status" value="1"/>
</dbReference>
<organism evidence="5 6">
    <name type="scientific">Devosia insulae DS-56</name>
    <dbReference type="NCBI Taxonomy" id="1116389"/>
    <lineage>
        <taxon>Bacteria</taxon>
        <taxon>Pseudomonadati</taxon>
        <taxon>Pseudomonadota</taxon>
        <taxon>Alphaproteobacteria</taxon>
        <taxon>Hyphomicrobiales</taxon>
        <taxon>Devosiaceae</taxon>
        <taxon>Devosia</taxon>
    </lineage>
</organism>
<sequence>MPSAPTRPQIDRAQKRRELLAVPETVLVLDAPAGMGKSILLSQLAAELGTSVHRSASAPSETSLPVTLWDIPPGSKPDPLPEAFVSGDRRIIIAKRPETVLPSLDRAAVYGHVRRFGVAELLIGRDELRQAMPARLAERSFQQSQGWPMLLGRSSAGEAELARFLARELLAPMRAVELAALAAWLDASTASMANSELLALLDPVRPALRHALAAEITSRRAHPERAAELATAYAGQGSMTDAIMTWQSIGRFDEAFAVYAAGGGRFYLYRHGAAAFDRALAGFPADYALGNDTLVMSLAMQALKHGEVARARRLLADRFGPGINDFHSVFTHREKYSTDLLAFRVVMLIYEDYQLTDELFEQVFDTLGDLPLDDHIVRGSFYNSVLEFYIRGRRLAAAEDVAQRALYHYEQAKVPMLAFYISLHQALVRLLMGDANNARRHAEQAARYLHAIAFDSPGDERLLALLNACIDYEGGKPEPLARFLSTELDDFVHGEIWPSLIEFALHYGSQALSEHFSTLAARNFLDRWRVYQISNRQFGLMIELREAAILQNANRWQEAAEKVAALATRITRSWVAAAGEELERLKDRDEIVQAMIWLRHIVYEQPTRPHLERQLGYIIGNLNLTGRQRLCAEVWLAFVHKRQRNLSRARALLQKVFEEAARLGAIAPLAEERVFLSELVEQQRIGEYLEISAPVRQVLRRLRDGGLPNSALGAQNGLSRRETKVLMMISEGSSNKFIANALGLSEATVKFHLSNAYRKLGCKRRREAISAARALGLVG</sequence>
<feature type="domain" description="HTH luxR-type" evidence="4">
    <location>
        <begin position="711"/>
        <end position="776"/>
    </location>
</feature>
<dbReference type="SUPFAM" id="SSF46894">
    <property type="entry name" value="C-terminal effector domain of the bipartite response regulators"/>
    <property type="match status" value="1"/>
</dbReference>
<dbReference type="OrthoDB" id="9807052at2"/>
<gene>
    <name evidence="5" type="ORF">VW23_016510</name>
</gene>
<keyword evidence="1" id="KW-0805">Transcription regulation</keyword>
<keyword evidence="2" id="KW-0238">DNA-binding</keyword>
<dbReference type="Proteomes" id="UP000095463">
    <property type="component" value="Unassembled WGS sequence"/>
</dbReference>
<evidence type="ECO:0000313" key="6">
    <source>
        <dbReference type="Proteomes" id="UP000095463"/>
    </source>
</evidence>
<dbReference type="PANTHER" id="PTHR44688">
    <property type="entry name" value="DNA-BINDING TRANSCRIPTIONAL ACTIVATOR DEVR_DOSR"/>
    <property type="match status" value="1"/>
</dbReference>
<dbReference type="SMART" id="SM00421">
    <property type="entry name" value="HTH_LUXR"/>
    <property type="match status" value="1"/>
</dbReference>
<dbReference type="GO" id="GO:0003677">
    <property type="term" value="F:DNA binding"/>
    <property type="evidence" value="ECO:0007669"/>
    <property type="project" value="UniProtKB-KW"/>
</dbReference>
<keyword evidence="6" id="KW-1185">Reference proteome</keyword>
<reference evidence="5 6" key="1">
    <citation type="journal article" date="2015" name="Genome Announc.">
        <title>Genome Assemblies of Three Soil-Associated Devosia species: D. insulae, D. limi, and D. soli.</title>
        <authorList>
            <person name="Hassan Y.I."/>
            <person name="Lepp D."/>
            <person name="Zhou T."/>
        </authorList>
    </citation>
    <scope>NUCLEOTIDE SEQUENCE [LARGE SCALE GENOMIC DNA]</scope>
    <source>
        <strain evidence="5 6">DS-56</strain>
    </source>
</reference>
<evidence type="ECO:0000256" key="3">
    <source>
        <dbReference type="ARBA" id="ARBA00023163"/>
    </source>
</evidence>
<dbReference type="PROSITE" id="PS50043">
    <property type="entry name" value="HTH_LUXR_2"/>
    <property type="match status" value="1"/>
</dbReference>
<protein>
    <submittedName>
        <fullName evidence="5">Helix-turn-helix transcriptional regulator</fullName>
    </submittedName>
</protein>
<dbReference type="PRINTS" id="PR00038">
    <property type="entry name" value="HTHLUXR"/>
</dbReference>
<evidence type="ECO:0000313" key="5">
    <source>
        <dbReference type="EMBL" id="OEO31373.1"/>
    </source>
</evidence>
<dbReference type="PANTHER" id="PTHR44688:SF16">
    <property type="entry name" value="DNA-BINDING TRANSCRIPTIONAL ACTIVATOR DEVR_DOSR"/>
    <property type="match status" value="1"/>
</dbReference>
<evidence type="ECO:0000256" key="1">
    <source>
        <dbReference type="ARBA" id="ARBA00023015"/>
    </source>
</evidence>
<keyword evidence="3" id="KW-0804">Transcription</keyword>
<dbReference type="PROSITE" id="PS00622">
    <property type="entry name" value="HTH_LUXR_1"/>
    <property type="match status" value="1"/>
</dbReference>
<name>A0A1E5XS19_9HYPH</name>
<proteinExistence type="predicted"/>